<dbReference type="FunFam" id="1.10.630.10:FF:000042">
    <property type="entry name" value="Cytochrome P450"/>
    <property type="match status" value="1"/>
</dbReference>
<keyword evidence="6 13" id="KW-0479">Metal-binding</keyword>
<evidence type="ECO:0000256" key="3">
    <source>
        <dbReference type="ARBA" id="ARBA00004406"/>
    </source>
</evidence>
<evidence type="ECO:0000256" key="2">
    <source>
        <dbReference type="ARBA" id="ARBA00004174"/>
    </source>
</evidence>
<evidence type="ECO:0000256" key="6">
    <source>
        <dbReference type="ARBA" id="ARBA00022723"/>
    </source>
</evidence>
<dbReference type="GO" id="GO:0005506">
    <property type="term" value="F:iron ion binding"/>
    <property type="evidence" value="ECO:0007669"/>
    <property type="project" value="InterPro"/>
</dbReference>
<keyword evidence="9" id="KW-0560">Oxidoreductase</keyword>
<organism evidence="15 16">
    <name type="scientific">Exocentrus adspersus</name>
    <dbReference type="NCBI Taxonomy" id="1586481"/>
    <lineage>
        <taxon>Eukaryota</taxon>
        <taxon>Metazoa</taxon>
        <taxon>Ecdysozoa</taxon>
        <taxon>Arthropoda</taxon>
        <taxon>Hexapoda</taxon>
        <taxon>Insecta</taxon>
        <taxon>Pterygota</taxon>
        <taxon>Neoptera</taxon>
        <taxon>Endopterygota</taxon>
        <taxon>Coleoptera</taxon>
        <taxon>Polyphaga</taxon>
        <taxon>Cucujiformia</taxon>
        <taxon>Chrysomeloidea</taxon>
        <taxon>Cerambycidae</taxon>
        <taxon>Lamiinae</taxon>
        <taxon>Acanthocinini</taxon>
        <taxon>Exocentrus</taxon>
    </lineage>
</organism>
<dbReference type="PANTHER" id="PTHR24292:SF100">
    <property type="entry name" value="CYTOCHROME P450 6A16, ISOFORM B-RELATED"/>
    <property type="match status" value="1"/>
</dbReference>
<protein>
    <recommendedName>
        <fullName evidence="17">Cytochrome P450</fullName>
    </recommendedName>
</protein>
<dbReference type="AlphaFoldDB" id="A0AAV8VHH6"/>
<evidence type="ECO:0000313" key="15">
    <source>
        <dbReference type="EMBL" id="KAJ8913648.1"/>
    </source>
</evidence>
<accession>A0AAV8VHH6</accession>
<keyword evidence="16" id="KW-1185">Reference proteome</keyword>
<evidence type="ECO:0000256" key="1">
    <source>
        <dbReference type="ARBA" id="ARBA00001971"/>
    </source>
</evidence>
<comment type="caution">
    <text evidence="15">The sequence shown here is derived from an EMBL/GenBank/DDBJ whole genome shotgun (WGS) entry which is preliminary data.</text>
</comment>
<gene>
    <name evidence="15" type="ORF">NQ315_007365</name>
</gene>
<proteinExistence type="inferred from homology"/>
<comment type="cofactor">
    <cofactor evidence="1 13">
        <name>heme</name>
        <dbReference type="ChEBI" id="CHEBI:30413"/>
    </cofactor>
</comment>
<dbReference type="InterPro" id="IPR050476">
    <property type="entry name" value="Insect_CytP450_Detox"/>
</dbReference>
<reference evidence="15 16" key="1">
    <citation type="journal article" date="2023" name="Insect Mol. Biol.">
        <title>Genome sequencing provides insights into the evolution of gene families encoding plant cell wall-degrading enzymes in longhorned beetles.</title>
        <authorList>
            <person name="Shin N.R."/>
            <person name="Okamura Y."/>
            <person name="Kirsch R."/>
            <person name="Pauchet Y."/>
        </authorList>
    </citation>
    <scope>NUCLEOTIDE SEQUENCE [LARGE SCALE GENOMIC DNA]</scope>
    <source>
        <strain evidence="15">EAD_L_NR</strain>
    </source>
</reference>
<evidence type="ECO:0000256" key="5">
    <source>
        <dbReference type="ARBA" id="ARBA00022617"/>
    </source>
</evidence>
<evidence type="ECO:0008006" key="17">
    <source>
        <dbReference type="Google" id="ProtNLM"/>
    </source>
</evidence>
<evidence type="ECO:0000256" key="10">
    <source>
        <dbReference type="ARBA" id="ARBA00023004"/>
    </source>
</evidence>
<dbReference type="GO" id="GO:0005789">
    <property type="term" value="C:endoplasmic reticulum membrane"/>
    <property type="evidence" value="ECO:0007669"/>
    <property type="project" value="UniProtKB-SubCell"/>
</dbReference>
<keyword evidence="12 14" id="KW-0472">Membrane</keyword>
<dbReference type="Proteomes" id="UP001159042">
    <property type="component" value="Unassembled WGS sequence"/>
</dbReference>
<evidence type="ECO:0000256" key="14">
    <source>
        <dbReference type="SAM" id="Phobius"/>
    </source>
</evidence>
<dbReference type="InterPro" id="IPR001128">
    <property type="entry name" value="Cyt_P450"/>
</dbReference>
<evidence type="ECO:0000256" key="7">
    <source>
        <dbReference type="ARBA" id="ARBA00022824"/>
    </source>
</evidence>
<evidence type="ECO:0000256" key="13">
    <source>
        <dbReference type="PIRSR" id="PIRSR602401-1"/>
    </source>
</evidence>
<comment type="similarity">
    <text evidence="4">Belongs to the cytochrome P450 family.</text>
</comment>
<keyword evidence="5 13" id="KW-0349">Heme</keyword>
<dbReference type="CDD" id="cd11056">
    <property type="entry name" value="CYP6-like"/>
    <property type="match status" value="1"/>
</dbReference>
<keyword evidence="8" id="KW-0492">Microsome</keyword>
<dbReference type="SUPFAM" id="SSF48264">
    <property type="entry name" value="Cytochrome P450"/>
    <property type="match status" value="1"/>
</dbReference>
<keyword evidence="14" id="KW-0812">Transmembrane</keyword>
<dbReference type="InterPro" id="IPR036396">
    <property type="entry name" value="Cyt_P450_sf"/>
</dbReference>
<evidence type="ECO:0000256" key="8">
    <source>
        <dbReference type="ARBA" id="ARBA00022848"/>
    </source>
</evidence>
<feature type="transmembrane region" description="Helical" evidence="14">
    <location>
        <begin position="12"/>
        <end position="29"/>
    </location>
</feature>
<keyword evidence="14" id="KW-1133">Transmembrane helix</keyword>
<dbReference type="GO" id="GO:0020037">
    <property type="term" value="F:heme binding"/>
    <property type="evidence" value="ECO:0007669"/>
    <property type="project" value="InterPro"/>
</dbReference>
<evidence type="ECO:0000256" key="4">
    <source>
        <dbReference type="ARBA" id="ARBA00010617"/>
    </source>
</evidence>
<dbReference type="Pfam" id="PF00067">
    <property type="entry name" value="p450"/>
    <property type="match status" value="1"/>
</dbReference>
<keyword evidence="10 13" id="KW-0408">Iron</keyword>
<feature type="binding site" description="axial binding residue" evidence="13">
    <location>
        <position position="457"/>
    </location>
    <ligand>
        <name>heme</name>
        <dbReference type="ChEBI" id="CHEBI:30413"/>
    </ligand>
    <ligandPart>
        <name>Fe</name>
        <dbReference type="ChEBI" id="CHEBI:18248"/>
    </ligandPart>
</feature>
<evidence type="ECO:0000256" key="12">
    <source>
        <dbReference type="ARBA" id="ARBA00023136"/>
    </source>
</evidence>
<dbReference type="PRINTS" id="PR00385">
    <property type="entry name" value="P450"/>
</dbReference>
<comment type="subcellular location">
    <subcellularLocation>
        <location evidence="3">Endoplasmic reticulum membrane</location>
        <topology evidence="3">Peripheral membrane protein</topology>
    </subcellularLocation>
    <subcellularLocation>
        <location evidence="2">Microsome membrane</location>
        <topology evidence="2">Peripheral membrane protein</topology>
    </subcellularLocation>
</comment>
<evidence type="ECO:0000256" key="11">
    <source>
        <dbReference type="ARBA" id="ARBA00023033"/>
    </source>
</evidence>
<dbReference type="Gene3D" id="1.10.630.10">
    <property type="entry name" value="Cytochrome P450"/>
    <property type="match status" value="1"/>
</dbReference>
<evidence type="ECO:0000256" key="9">
    <source>
        <dbReference type="ARBA" id="ARBA00023002"/>
    </source>
</evidence>
<keyword evidence="11" id="KW-0503">Monooxygenase</keyword>
<sequence length="458" mass="52679">MVFSFGCFLMDLLGLVTTVTAMIYAYYVWSFQYWKTMNVPHLEPVIPWGNFENPGNRTKSIGDLLRDIYQQAKAKGWKHCGIYTMARPGYIIMNLNTAKLIMAKDFHNFVDRGIYTNEKDDPLSCHLFAISGTKWRNLRMKLSPTFTSGRMKSMFNTLVDCSTILTKYVEDHVGDRDGVDIKDVLGNFSTDVIGSCAFGLECNSFKDPDSLFREYGKKVVNRTKLENLTAAFAMNFPRLAGCLRLRLVSKPVSDFFIKIVEDTVAYREDNNIRRNDFLQLLIDIRNKNLPGEDGHKGDGKTLSMNEIAAQSFVFFFAGFETSSTTMTFALFEMATHQDIQDKVREEIRIVLAKHDDKITYDAINELQYMKQVIDETLRMYSPVPFVTRVPEEDYTIPGENIVIEKGIRVFIPIHAIHYDEEYYETPKVFDPQRFSEANKAERHPYAHLPFGEGPRICI</sequence>
<dbReference type="InterPro" id="IPR002401">
    <property type="entry name" value="Cyt_P450_E_grp-I"/>
</dbReference>
<dbReference type="EMBL" id="JANEYG010000089">
    <property type="protein sequence ID" value="KAJ8913648.1"/>
    <property type="molecule type" value="Genomic_DNA"/>
</dbReference>
<dbReference type="GO" id="GO:0016705">
    <property type="term" value="F:oxidoreductase activity, acting on paired donors, with incorporation or reduction of molecular oxygen"/>
    <property type="evidence" value="ECO:0007669"/>
    <property type="project" value="InterPro"/>
</dbReference>
<evidence type="ECO:0000313" key="16">
    <source>
        <dbReference type="Proteomes" id="UP001159042"/>
    </source>
</evidence>
<dbReference type="GO" id="GO:0004497">
    <property type="term" value="F:monooxygenase activity"/>
    <property type="evidence" value="ECO:0007669"/>
    <property type="project" value="UniProtKB-KW"/>
</dbReference>
<feature type="non-terminal residue" evidence="15">
    <location>
        <position position="458"/>
    </location>
</feature>
<name>A0AAV8VHH6_9CUCU</name>
<dbReference type="PRINTS" id="PR00463">
    <property type="entry name" value="EP450I"/>
</dbReference>
<dbReference type="PANTHER" id="PTHR24292">
    <property type="entry name" value="CYTOCHROME P450"/>
    <property type="match status" value="1"/>
</dbReference>
<keyword evidence="7" id="KW-0256">Endoplasmic reticulum</keyword>